<dbReference type="InterPro" id="IPR048846">
    <property type="entry name" value="PaaX-like_central"/>
</dbReference>
<dbReference type="EMBL" id="CP023445">
    <property type="protein sequence ID" value="ATE55533.1"/>
    <property type="molecule type" value="Genomic_DNA"/>
</dbReference>
<dbReference type="PANTHER" id="PTHR30319:SF1">
    <property type="entry name" value="TRANSCRIPTIONAL REPRESSOR PAAX"/>
    <property type="match status" value="1"/>
</dbReference>
<dbReference type="KEGG" id="apre:CNX65_21445"/>
<dbReference type="InterPro" id="IPR036388">
    <property type="entry name" value="WH-like_DNA-bd_sf"/>
</dbReference>
<protein>
    <submittedName>
        <fullName evidence="2">PaaX family transcriptional regulator</fullName>
    </submittedName>
</protein>
<dbReference type="RefSeq" id="WP_096495365.1">
    <property type="nucleotide sequence ID" value="NZ_CP023445.1"/>
</dbReference>
<dbReference type="Gene3D" id="1.10.10.10">
    <property type="entry name" value="Winged helix-like DNA-binding domain superfamily/Winged helix DNA-binding domain"/>
    <property type="match status" value="1"/>
</dbReference>
<dbReference type="Pfam" id="PF20803">
    <property type="entry name" value="PaaX_M"/>
    <property type="match status" value="1"/>
</dbReference>
<evidence type="ECO:0000313" key="3">
    <source>
        <dbReference type="Proteomes" id="UP000218505"/>
    </source>
</evidence>
<reference evidence="2" key="1">
    <citation type="submission" date="2017-09" db="EMBL/GenBank/DDBJ databases">
        <title>Complete Genome Sequence of ansamitocin-producing Bacterium Actinosynnema pretiosum X47.</title>
        <authorList>
            <person name="Cao G."/>
            <person name="Zong G."/>
            <person name="Zhong C."/>
            <person name="Fu J."/>
        </authorList>
    </citation>
    <scope>NUCLEOTIDE SEQUENCE [LARGE SCALE GENOMIC DNA]</scope>
    <source>
        <strain evidence="2">X47</strain>
    </source>
</reference>
<gene>
    <name evidence="2" type="ORF">CNX65_21445</name>
</gene>
<dbReference type="Gene3D" id="3.30.70.2650">
    <property type="match status" value="1"/>
</dbReference>
<name>A0A290Z980_9PSEU</name>
<dbReference type="GO" id="GO:0006351">
    <property type="term" value="P:DNA-templated transcription"/>
    <property type="evidence" value="ECO:0007669"/>
    <property type="project" value="TreeGrafter"/>
</dbReference>
<organism evidence="2 3">
    <name type="scientific">Actinosynnema pretiosum</name>
    <dbReference type="NCBI Taxonomy" id="42197"/>
    <lineage>
        <taxon>Bacteria</taxon>
        <taxon>Bacillati</taxon>
        <taxon>Actinomycetota</taxon>
        <taxon>Actinomycetes</taxon>
        <taxon>Pseudonocardiales</taxon>
        <taxon>Pseudonocardiaceae</taxon>
        <taxon>Actinosynnema</taxon>
    </lineage>
</organism>
<proteinExistence type="predicted"/>
<accession>A0A290Z980</accession>
<evidence type="ECO:0000313" key="2">
    <source>
        <dbReference type="EMBL" id="ATE55533.1"/>
    </source>
</evidence>
<dbReference type="PANTHER" id="PTHR30319">
    <property type="entry name" value="PHENYLACETIC ACID REGULATOR-RELATED TRANSCRIPTIONAL REPRESSOR"/>
    <property type="match status" value="1"/>
</dbReference>
<keyword evidence="3" id="KW-1185">Reference proteome</keyword>
<dbReference type="AlphaFoldDB" id="A0A290Z980"/>
<dbReference type="Proteomes" id="UP000218505">
    <property type="component" value="Chromosome"/>
</dbReference>
<feature type="domain" description="Transcriptional repressor PaaX-like central Cas2-like" evidence="1">
    <location>
        <begin position="92"/>
        <end position="160"/>
    </location>
</feature>
<sequence length="254" mass="27644">MDERITPRTVVEALLPDEGEVALALVYDTANAVGVADQPLRLALRRLVSAGELTQVGRGRAGRVGLTDLGRERLRRDRVGLALAFAQDAGEAPWDGRWWLAAISTPERERAVRDALRRDLLVAGAAPISTGLYASPHDLTDVVDADARAHLVTASATALDLRGVHDAAEIAEALWPAEPVDRAYDAVEEALAEDGGTPLVRRLRLAAALEAAMREDPLIPPELRAPGWRPSRLRGEWLERWRGIADAPVHRGWL</sequence>
<evidence type="ECO:0000259" key="1">
    <source>
        <dbReference type="Pfam" id="PF20803"/>
    </source>
</evidence>